<protein>
    <submittedName>
        <fullName evidence="1">Uncharacterized protein</fullName>
    </submittedName>
</protein>
<dbReference type="AlphaFoldDB" id="A0A016TGK6"/>
<proteinExistence type="predicted"/>
<dbReference type="STRING" id="53326.A0A016TGK6"/>
<reference evidence="2" key="1">
    <citation type="journal article" date="2015" name="Nat. Genet.">
        <title>The genome and transcriptome of the zoonotic hookworm Ancylostoma ceylanicum identify infection-specific gene families.</title>
        <authorList>
            <person name="Schwarz E.M."/>
            <person name="Hu Y."/>
            <person name="Antoshechkin I."/>
            <person name="Miller M.M."/>
            <person name="Sternberg P.W."/>
            <person name="Aroian R.V."/>
        </authorList>
    </citation>
    <scope>NUCLEOTIDE SEQUENCE</scope>
    <source>
        <strain evidence="2">HY135</strain>
    </source>
</reference>
<organism evidence="1 2">
    <name type="scientific">Ancylostoma ceylanicum</name>
    <dbReference type="NCBI Taxonomy" id="53326"/>
    <lineage>
        <taxon>Eukaryota</taxon>
        <taxon>Metazoa</taxon>
        <taxon>Ecdysozoa</taxon>
        <taxon>Nematoda</taxon>
        <taxon>Chromadorea</taxon>
        <taxon>Rhabditida</taxon>
        <taxon>Rhabditina</taxon>
        <taxon>Rhabditomorpha</taxon>
        <taxon>Strongyloidea</taxon>
        <taxon>Ancylostomatidae</taxon>
        <taxon>Ancylostomatinae</taxon>
        <taxon>Ancylostoma</taxon>
    </lineage>
</organism>
<comment type="caution">
    <text evidence="1">The sequence shown here is derived from an EMBL/GenBank/DDBJ whole genome shotgun (WGS) entry which is preliminary data.</text>
</comment>
<name>A0A016TGK6_9BILA</name>
<evidence type="ECO:0000313" key="1">
    <source>
        <dbReference type="EMBL" id="EYC01841.1"/>
    </source>
</evidence>
<keyword evidence="2" id="KW-1185">Reference proteome</keyword>
<accession>A0A016TGK6</accession>
<sequence length="147" mass="16847">MLPEGTKWSAAASGMYADRFVKFCIIVAVVRLTDGWKRYETRVLDCPDSNATSCTMELPKGVKQNINCRREPIPDSERTKLNKDATHRLACPVGCKIHIVQQTLSLSRKCLNFSTFGKYYDATAKDWYIWMCDPCRAVFKTNCEYDE</sequence>
<gene>
    <name evidence="1" type="primary">Acey_s0104.g3630</name>
    <name evidence="1" type="ORF">Y032_0104g3630</name>
</gene>
<dbReference type="Proteomes" id="UP000024635">
    <property type="component" value="Unassembled WGS sequence"/>
</dbReference>
<evidence type="ECO:0000313" key="2">
    <source>
        <dbReference type="Proteomes" id="UP000024635"/>
    </source>
</evidence>
<dbReference type="OrthoDB" id="5825828at2759"/>
<dbReference type="EMBL" id="JARK01001440">
    <property type="protein sequence ID" value="EYC01841.1"/>
    <property type="molecule type" value="Genomic_DNA"/>
</dbReference>